<protein>
    <submittedName>
        <fullName evidence="1">Uncharacterized protein</fullName>
    </submittedName>
</protein>
<evidence type="ECO:0000313" key="1">
    <source>
        <dbReference type="EMBL" id="KAL3721470.1"/>
    </source>
</evidence>
<dbReference type="AlphaFoldDB" id="A0ABD3J9J1"/>
<dbReference type="Proteomes" id="UP001634007">
    <property type="component" value="Unassembled WGS sequence"/>
</dbReference>
<dbReference type="PANTHER" id="PTHR34808:SF2">
    <property type="entry name" value="EXPRESSED PROTEIN"/>
    <property type="match status" value="1"/>
</dbReference>
<proteinExistence type="predicted"/>
<accession>A0ABD3J9J1</accession>
<reference evidence="1 2" key="1">
    <citation type="submission" date="2024-11" db="EMBL/GenBank/DDBJ databases">
        <title>Chromosome-level genome assembly of Eucalyptus globulus Labill. provides insights into its genome evolution.</title>
        <authorList>
            <person name="Li X."/>
        </authorList>
    </citation>
    <scope>NUCLEOTIDE SEQUENCE [LARGE SCALE GENOMIC DNA]</scope>
    <source>
        <strain evidence="1">CL2024</strain>
        <tissue evidence="1">Fresh tender leaves</tissue>
    </source>
</reference>
<organism evidence="1 2">
    <name type="scientific">Eucalyptus globulus</name>
    <name type="common">Tasmanian blue gum</name>
    <dbReference type="NCBI Taxonomy" id="34317"/>
    <lineage>
        <taxon>Eukaryota</taxon>
        <taxon>Viridiplantae</taxon>
        <taxon>Streptophyta</taxon>
        <taxon>Embryophyta</taxon>
        <taxon>Tracheophyta</taxon>
        <taxon>Spermatophyta</taxon>
        <taxon>Magnoliopsida</taxon>
        <taxon>eudicotyledons</taxon>
        <taxon>Gunneridae</taxon>
        <taxon>Pentapetalae</taxon>
        <taxon>rosids</taxon>
        <taxon>malvids</taxon>
        <taxon>Myrtales</taxon>
        <taxon>Myrtaceae</taxon>
        <taxon>Myrtoideae</taxon>
        <taxon>Eucalypteae</taxon>
        <taxon>Eucalyptus</taxon>
    </lineage>
</organism>
<sequence>MDAMESVAAVARIDRKSSIENEPRTLGVDQIQFAREAAEYVMNTRSSDEALTIFTAGLKPVTCAGMAANADTVMDPNKEYFRRGESKLQ</sequence>
<dbReference type="PANTHER" id="PTHR34808">
    <property type="entry name" value="EXPRESSED PROTEIN"/>
    <property type="match status" value="1"/>
</dbReference>
<keyword evidence="2" id="KW-1185">Reference proteome</keyword>
<gene>
    <name evidence="1" type="ORF">ACJRO7_033898</name>
</gene>
<comment type="caution">
    <text evidence="1">The sequence shown here is derived from an EMBL/GenBank/DDBJ whole genome shotgun (WGS) entry which is preliminary data.</text>
</comment>
<evidence type="ECO:0000313" key="2">
    <source>
        <dbReference type="Proteomes" id="UP001634007"/>
    </source>
</evidence>
<dbReference type="EMBL" id="JBJKBG010000009">
    <property type="protein sequence ID" value="KAL3721470.1"/>
    <property type="molecule type" value="Genomic_DNA"/>
</dbReference>
<name>A0ABD3J9J1_EUCGL</name>